<reference evidence="2" key="1">
    <citation type="submission" date="2020-02" db="EMBL/GenBank/DDBJ databases">
        <authorList>
            <person name="Meier V. D."/>
        </authorList>
    </citation>
    <scope>NUCLEOTIDE SEQUENCE</scope>
    <source>
        <strain evidence="2">AVDCRST_MAG93</strain>
    </source>
</reference>
<dbReference type="AlphaFoldDB" id="A0A6J4GZY2"/>
<organism evidence="2">
    <name type="scientific">uncultured Chloroflexia bacterium</name>
    <dbReference type="NCBI Taxonomy" id="1672391"/>
    <lineage>
        <taxon>Bacteria</taxon>
        <taxon>Bacillati</taxon>
        <taxon>Chloroflexota</taxon>
        <taxon>Chloroflexia</taxon>
        <taxon>environmental samples</taxon>
    </lineage>
</organism>
<evidence type="ECO:0000256" key="1">
    <source>
        <dbReference type="SAM" id="Phobius"/>
    </source>
</evidence>
<protein>
    <submittedName>
        <fullName evidence="2">Uncharacterized protein</fullName>
    </submittedName>
</protein>
<dbReference type="EMBL" id="CADCTR010000002">
    <property type="protein sequence ID" value="CAA9210574.1"/>
    <property type="molecule type" value="Genomic_DNA"/>
</dbReference>
<keyword evidence="1" id="KW-0812">Transmembrane</keyword>
<evidence type="ECO:0000313" key="2">
    <source>
        <dbReference type="EMBL" id="CAA9210574.1"/>
    </source>
</evidence>
<proteinExistence type="predicted"/>
<keyword evidence="1" id="KW-1133">Transmembrane helix</keyword>
<feature type="transmembrane region" description="Helical" evidence="1">
    <location>
        <begin position="25"/>
        <end position="43"/>
    </location>
</feature>
<accession>A0A6J4GZY2</accession>
<sequence>MRIPDYCTTRNTNWYYAMLCNPSRLIQQIVHVLLLLFFCLFLGKN</sequence>
<name>A0A6J4GZY2_9CHLR</name>
<gene>
    <name evidence="2" type="ORF">AVDCRST_MAG93-3</name>
</gene>
<feature type="non-terminal residue" evidence="2">
    <location>
        <position position="45"/>
    </location>
</feature>
<keyword evidence="1" id="KW-0472">Membrane</keyword>